<dbReference type="OrthoDB" id="1447404at2"/>
<organism evidence="2 3">
    <name type="scientific">Myroides indicus</name>
    <dbReference type="NCBI Taxonomy" id="1323422"/>
    <lineage>
        <taxon>Bacteria</taxon>
        <taxon>Pseudomonadati</taxon>
        <taxon>Bacteroidota</taxon>
        <taxon>Flavobacteriia</taxon>
        <taxon>Flavobacteriales</taxon>
        <taxon>Flavobacteriaceae</taxon>
        <taxon>Myroides</taxon>
    </lineage>
</organism>
<protein>
    <submittedName>
        <fullName evidence="2">Protease stability complex PrcB-like protein</fullName>
    </submittedName>
</protein>
<keyword evidence="2" id="KW-0378">Hydrolase</keyword>
<dbReference type="RefSeq" id="WP_133713155.1">
    <property type="nucleotide sequence ID" value="NZ_SOAG01000022.1"/>
</dbReference>
<dbReference type="InterPro" id="IPR025748">
    <property type="entry name" value="PrcB_C_dom"/>
</dbReference>
<comment type="caution">
    <text evidence="2">The sequence shown here is derived from an EMBL/GenBank/DDBJ whole genome shotgun (WGS) entry which is preliminary data.</text>
</comment>
<dbReference type="GO" id="GO:0008233">
    <property type="term" value="F:peptidase activity"/>
    <property type="evidence" value="ECO:0007669"/>
    <property type="project" value="UniProtKB-KW"/>
</dbReference>
<dbReference type="Proteomes" id="UP000295215">
    <property type="component" value="Unassembled WGS sequence"/>
</dbReference>
<evidence type="ECO:0000259" key="1">
    <source>
        <dbReference type="Pfam" id="PF14343"/>
    </source>
</evidence>
<name>A0A4R7ER96_9FLAO</name>
<keyword evidence="2" id="KW-0645">Protease</keyword>
<feature type="domain" description="PrcB C-terminal" evidence="1">
    <location>
        <begin position="82"/>
        <end position="135"/>
    </location>
</feature>
<evidence type="ECO:0000313" key="2">
    <source>
        <dbReference type="EMBL" id="TDS55303.1"/>
    </source>
</evidence>
<dbReference type="GO" id="GO:0006508">
    <property type="term" value="P:proteolysis"/>
    <property type="evidence" value="ECO:0007669"/>
    <property type="project" value="UniProtKB-KW"/>
</dbReference>
<proteinExistence type="predicted"/>
<gene>
    <name evidence="2" type="ORF">C8P70_12223</name>
</gene>
<keyword evidence="3" id="KW-1185">Reference proteome</keyword>
<dbReference type="Pfam" id="PF14343">
    <property type="entry name" value="PrcB_C"/>
    <property type="match status" value="1"/>
</dbReference>
<dbReference type="EMBL" id="SOAG01000022">
    <property type="protein sequence ID" value="TDS55303.1"/>
    <property type="molecule type" value="Genomic_DNA"/>
</dbReference>
<sequence length="147" mass="16368">MTACSSDDNKQSSDFEPVAVEEILNGNLSGGDRVGIGQENRVIVTVVDWQELIDQIDYIEGGNESIIRILENVSIDFQQEEVLAVFEEVKTTGGYSIDITNVEEREKEVVVTIERLKKGGDDTVITQPFHIVKIPKINKSVVFVEVD</sequence>
<dbReference type="AlphaFoldDB" id="A0A4R7ER96"/>
<reference evidence="2 3" key="1">
    <citation type="submission" date="2019-03" db="EMBL/GenBank/DDBJ databases">
        <title>Genomic Encyclopedia of Archaeal and Bacterial Type Strains, Phase II (KMG-II): from individual species to whole genera.</title>
        <authorList>
            <person name="Goeker M."/>
        </authorList>
    </citation>
    <scope>NUCLEOTIDE SEQUENCE [LARGE SCALE GENOMIC DNA]</scope>
    <source>
        <strain evidence="2 3">DSM 28213</strain>
    </source>
</reference>
<evidence type="ECO:0000313" key="3">
    <source>
        <dbReference type="Proteomes" id="UP000295215"/>
    </source>
</evidence>
<accession>A0A4R7ER96</accession>